<keyword evidence="1" id="KW-1133">Transmembrane helix</keyword>
<keyword evidence="1" id="KW-0812">Transmembrane</keyword>
<reference evidence="2 3" key="1">
    <citation type="submission" date="2020-07" db="EMBL/GenBank/DDBJ databases">
        <title>Whole genome sequence of Sphingobium yanoikuyae A3.</title>
        <authorList>
            <person name="Han S.-S."/>
        </authorList>
    </citation>
    <scope>NUCLEOTIDE SEQUENCE [LARGE SCALE GENOMIC DNA]</scope>
    <source>
        <strain evidence="2 3">A3</strain>
    </source>
</reference>
<proteinExistence type="predicted"/>
<dbReference type="EMBL" id="CP060122">
    <property type="protein sequence ID" value="QNG46048.1"/>
    <property type="molecule type" value="Genomic_DNA"/>
</dbReference>
<accession>A0A9X7U939</accession>
<name>A0A9X7U939_SPHYA</name>
<evidence type="ECO:0000313" key="3">
    <source>
        <dbReference type="Proteomes" id="UP000515377"/>
    </source>
</evidence>
<evidence type="ECO:0000256" key="1">
    <source>
        <dbReference type="SAM" id="Phobius"/>
    </source>
</evidence>
<protein>
    <submittedName>
        <fullName evidence="2">Uncharacterized protein</fullName>
    </submittedName>
</protein>
<feature type="transmembrane region" description="Helical" evidence="1">
    <location>
        <begin position="64"/>
        <end position="84"/>
    </location>
</feature>
<feature type="transmembrane region" description="Helical" evidence="1">
    <location>
        <begin position="32"/>
        <end position="52"/>
    </location>
</feature>
<evidence type="ECO:0000313" key="2">
    <source>
        <dbReference type="EMBL" id="QNG46048.1"/>
    </source>
</evidence>
<sequence length="132" mass="14826">MQIVDHLEQTDAAHPPSPRAADWFWRPWYAKLYWVAALLYWIGLEIMIAIPYDRVNTSVANSMVLLIIVFNPITVVAVLGYGFLKAKVACGDWTMVGSAAPSQPKSLIDPYTDSFDLRSGLRHLRHIGAIKD</sequence>
<dbReference type="Proteomes" id="UP000515377">
    <property type="component" value="Chromosome"/>
</dbReference>
<dbReference type="AlphaFoldDB" id="A0A9X7U939"/>
<organism evidence="2 3">
    <name type="scientific">Sphingobium yanoikuyae</name>
    <name type="common">Sphingomonas yanoikuyae</name>
    <dbReference type="NCBI Taxonomy" id="13690"/>
    <lineage>
        <taxon>Bacteria</taxon>
        <taxon>Pseudomonadati</taxon>
        <taxon>Pseudomonadota</taxon>
        <taxon>Alphaproteobacteria</taxon>
        <taxon>Sphingomonadales</taxon>
        <taxon>Sphingomonadaceae</taxon>
        <taxon>Sphingobium</taxon>
    </lineage>
</organism>
<gene>
    <name evidence="2" type="ORF">H3V42_30795</name>
</gene>
<keyword evidence="1" id="KW-0472">Membrane</keyword>